<keyword evidence="2" id="KW-1185">Reference proteome</keyword>
<proteinExistence type="predicted"/>
<organism evidence="1 2">
    <name type="scientific">Steinernema carpocapsae</name>
    <name type="common">Entomopathogenic nematode</name>
    <dbReference type="NCBI Taxonomy" id="34508"/>
    <lineage>
        <taxon>Eukaryota</taxon>
        <taxon>Metazoa</taxon>
        <taxon>Ecdysozoa</taxon>
        <taxon>Nematoda</taxon>
        <taxon>Chromadorea</taxon>
        <taxon>Rhabditida</taxon>
        <taxon>Tylenchina</taxon>
        <taxon>Panagrolaimomorpha</taxon>
        <taxon>Strongyloidoidea</taxon>
        <taxon>Steinernematidae</taxon>
        <taxon>Steinernema</taxon>
    </lineage>
</organism>
<evidence type="ECO:0000313" key="1">
    <source>
        <dbReference type="EMBL" id="TMS33423.1"/>
    </source>
</evidence>
<name>A0A4V6I709_STECR</name>
<protein>
    <submittedName>
        <fullName evidence="1">Uncharacterized protein</fullName>
    </submittedName>
</protein>
<reference evidence="1 2" key="2">
    <citation type="journal article" date="2019" name="G3 (Bethesda)">
        <title>Hybrid Assembly of the Genome of the Entomopathogenic Nematode Steinernema carpocapsae Identifies the X-Chromosome.</title>
        <authorList>
            <person name="Serra L."/>
            <person name="Macchietto M."/>
            <person name="Macias-Munoz A."/>
            <person name="McGill C.J."/>
            <person name="Rodriguez I.M."/>
            <person name="Rodriguez B."/>
            <person name="Murad R."/>
            <person name="Mortazavi A."/>
        </authorList>
    </citation>
    <scope>NUCLEOTIDE SEQUENCE [LARGE SCALE GENOMIC DNA]</scope>
    <source>
        <strain evidence="1 2">ALL</strain>
    </source>
</reference>
<accession>A0A4V6I709</accession>
<dbReference type="AlphaFoldDB" id="A0A4V6I709"/>
<sequence>MISDRQLWKQANTECCNEAMDDAIDEALSTASQVPISVVVVESITITVLNTGINPYSFFEQCRTDNFHTLESTFRDLAVESSRARSDST</sequence>
<comment type="caution">
    <text evidence="1">The sequence shown here is derived from an EMBL/GenBank/DDBJ whole genome shotgun (WGS) entry which is preliminary data.</text>
</comment>
<dbReference type="EMBL" id="CM016762">
    <property type="protein sequence ID" value="TMS33423.1"/>
    <property type="molecule type" value="Genomic_DNA"/>
</dbReference>
<evidence type="ECO:0000313" key="2">
    <source>
        <dbReference type="Proteomes" id="UP000298663"/>
    </source>
</evidence>
<reference evidence="1 2" key="1">
    <citation type="journal article" date="2015" name="Genome Biol.">
        <title>Comparative genomics of Steinernema reveals deeply conserved gene regulatory networks.</title>
        <authorList>
            <person name="Dillman A.R."/>
            <person name="Macchietto M."/>
            <person name="Porter C.F."/>
            <person name="Rogers A."/>
            <person name="Williams B."/>
            <person name="Antoshechkin I."/>
            <person name="Lee M.M."/>
            <person name="Goodwin Z."/>
            <person name="Lu X."/>
            <person name="Lewis E.E."/>
            <person name="Goodrich-Blair H."/>
            <person name="Stock S.P."/>
            <person name="Adams B.J."/>
            <person name="Sternberg P.W."/>
            <person name="Mortazavi A."/>
        </authorList>
    </citation>
    <scope>NUCLEOTIDE SEQUENCE [LARGE SCALE GENOMIC DNA]</scope>
    <source>
        <strain evidence="1 2">ALL</strain>
    </source>
</reference>
<dbReference type="EMBL" id="AZBU02000001">
    <property type="protein sequence ID" value="TMS33423.1"/>
    <property type="molecule type" value="Genomic_DNA"/>
</dbReference>
<dbReference type="Proteomes" id="UP000298663">
    <property type="component" value="Chromosome X"/>
</dbReference>
<gene>
    <name evidence="1" type="ORF">L596_001166</name>
</gene>